<feature type="region of interest" description="Disordered" evidence="1">
    <location>
        <begin position="212"/>
        <end position="253"/>
    </location>
</feature>
<feature type="region of interest" description="Disordered" evidence="1">
    <location>
        <begin position="281"/>
        <end position="361"/>
    </location>
</feature>
<gene>
    <name evidence="3" type="ORF">NLJ89_g3411</name>
</gene>
<dbReference type="Proteomes" id="UP001148786">
    <property type="component" value="Unassembled WGS sequence"/>
</dbReference>
<dbReference type="PANTHER" id="PTHR12783:SF5">
    <property type="entry name" value="RALA-BINDING PROTEIN 1"/>
    <property type="match status" value="1"/>
</dbReference>
<feature type="region of interest" description="Disordered" evidence="1">
    <location>
        <begin position="424"/>
        <end position="477"/>
    </location>
</feature>
<evidence type="ECO:0000313" key="3">
    <source>
        <dbReference type="EMBL" id="KAJ3512631.1"/>
    </source>
</evidence>
<dbReference type="Pfam" id="PF00620">
    <property type="entry name" value="RhoGAP"/>
    <property type="match status" value="2"/>
</dbReference>
<dbReference type="GO" id="GO:0005096">
    <property type="term" value="F:GTPase activator activity"/>
    <property type="evidence" value="ECO:0007669"/>
    <property type="project" value="InterPro"/>
</dbReference>
<sequence>MHLYAHDHPPSPSSNSTKQQPVVAVAAPRTSSLPLAVQMGHSQSKPAPPLPSSVANNGSPTSTLNPASSAATKGLNAAVAGGMKLKRAFAGRRKKSEDASTLFVNPSEQELKQRTMDQSPRPADTWTPQRIEVGSSSAPQFFNKPLVTSPPSSIPSPPPPPPPKKELPPPAASTLPPPDISLSVRNSVIPLSPGISSAVNYMMLEQQQQTAIKQVEGDKREMKESWRKSDSTNSHHTIRPAAGVSSSRSSRPVSWAESFQSAHTVVQVSGNKRRSALLGDADFGMPEEDDDDDVDNSSSSFSSHPHLQNAASTSSPSLPSPEPARVIKKRRSVSLVGVASTSSQKTSVPVPAPPPSASATELKYPSYSISEGVPPPPRYPTAPVPRLPPMMSPSVSQPQPPTQLTTSMASATVASLKGKFAAWSSGGTHSTTTISPPISVNFTPRRDQTLPSLPQHNLAPIPSPTTPSSRQPAISGIGPAAAGLAKRAVEKMGRKWGLSSSTSGSGSGYSSSSSTSNSTNAPSSWTSSPHTDYAMIRDSAGNHSTPSLGSSFGIGGTTGFMSGSPGKGVGVHKRTPNAPSGAGSISSNLTSGSESDPFAPVGPVLGKQLRGGLRSKNGVQVNGGIVFSRDLRSVVRETGIKVGKPPSANSTPKEGLVGELEERMLPALVVRCAQHLLLWGVQEEGLFRVNGRPSHVSKLRAEFDSGADFDMADCSPGDLDPHAVSSVFKAFLRTLPEPILTHKLQPLFDAAVSKETALNAPPQSGSPNRMSLRPIPGLPSGPKAGGGMAIRKPPSLSTLAMPSFNGIPPPSKSLVTAVRSLIAQLPQENRDLIRTVADLINATAKHSKETKMPLSNLLLVFCPSLNMSPPLLKVLCEAEGIWSNEEDSPVIDIRRHTPNLNSGGTAEVPPPTPTKDGVDPSASSGKEVVDETSSVSDTMSAMEPDEEDSLRSERPSFDNPSSDYHASAEDDGSSMYDERDEAHRRRLQGERPEVPTLYLSTRSHCSSSSASSLLQDIPTSKYDGAFVRHLRDTATDNGSISSGPYSMNNPHPSSSPPLLSSSAESITTPTSSSNPSFSNLHLDGGEKAQLEPQHQHEGPHSVPSGDAPQIAEPVPLELRSQGNKSRPVISGPMPNIVPVQFPSDAPLPRMPPAVPTTPSKRRSIPILSLPNFSPPTSAHEHDPALAEVSGTGINIERTLRAKKPSLKLLFSKRSASSLNTSESRDRDRLGSMPSILPSMVHSAPRSASDSSISTPISAVTAPQSTLSGSSSTSNLPPVLDTPIEDGSLKMDLGLGFEANSSTAVSNGKRASAARGGQGNVSTEATRQQTATVGPYAPPALPTSLSQDSRRSASSQPAPVDSRSVPKPPEKPIPLQPSLSSLSLSSTTSHRLSLFDDDGDEDWTQSVLTAADMANQRPKS</sequence>
<feature type="compositionally biased region" description="Polar residues" evidence="1">
    <location>
        <begin position="1035"/>
        <end position="1051"/>
    </location>
</feature>
<feature type="region of interest" description="Disordered" evidence="1">
    <location>
        <begin position="1303"/>
        <end position="1399"/>
    </location>
</feature>
<dbReference type="SMART" id="SM00324">
    <property type="entry name" value="RhoGAP"/>
    <property type="match status" value="1"/>
</dbReference>
<feature type="domain" description="Rho-GAP" evidence="2">
    <location>
        <begin position="658"/>
        <end position="901"/>
    </location>
</feature>
<feature type="region of interest" description="Disordered" evidence="1">
    <location>
        <begin position="1213"/>
        <end position="1282"/>
    </location>
</feature>
<feature type="compositionally biased region" description="Polar residues" evidence="1">
    <location>
        <begin position="583"/>
        <end position="594"/>
    </location>
</feature>
<dbReference type="InterPro" id="IPR039767">
    <property type="entry name" value="RALBP1"/>
</dbReference>
<dbReference type="Gene3D" id="1.10.555.10">
    <property type="entry name" value="Rho GTPase activation protein"/>
    <property type="match status" value="1"/>
</dbReference>
<feature type="compositionally biased region" description="Basic and acidic residues" evidence="1">
    <location>
        <begin position="976"/>
        <end position="993"/>
    </location>
</feature>
<feature type="region of interest" description="Disordered" evidence="1">
    <location>
        <begin position="892"/>
        <end position="1018"/>
    </location>
</feature>
<evidence type="ECO:0000256" key="1">
    <source>
        <dbReference type="SAM" id="MobiDB-lite"/>
    </source>
</evidence>
<dbReference type="OrthoDB" id="185175at2759"/>
<feature type="region of interest" description="Disordered" evidence="1">
    <location>
        <begin position="1033"/>
        <end position="1110"/>
    </location>
</feature>
<dbReference type="PROSITE" id="PS50238">
    <property type="entry name" value="RHOGAP"/>
    <property type="match status" value="1"/>
</dbReference>
<feature type="compositionally biased region" description="Low complexity" evidence="1">
    <location>
        <begin position="1343"/>
        <end position="1358"/>
    </location>
</feature>
<feature type="region of interest" description="Disordered" evidence="1">
    <location>
        <begin position="495"/>
        <end position="603"/>
    </location>
</feature>
<accession>A0A9W8MXD3</accession>
<dbReference type="EMBL" id="JANKHO010000245">
    <property type="protein sequence ID" value="KAJ3512631.1"/>
    <property type="molecule type" value="Genomic_DNA"/>
</dbReference>
<feature type="region of interest" description="Disordered" evidence="1">
    <location>
        <begin position="1154"/>
        <end position="1183"/>
    </location>
</feature>
<feature type="region of interest" description="Disordered" evidence="1">
    <location>
        <begin position="89"/>
        <end position="183"/>
    </location>
</feature>
<evidence type="ECO:0000259" key="2">
    <source>
        <dbReference type="PROSITE" id="PS50238"/>
    </source>
</evidence>
<feature type="compositionally biased region" description="Low complexity" evidence="1">
    <location>
        <begin position="497"/>
        <end position="528"/>
    </location>
</feature>
<feature type="compositionally biased region" description="Acidic residues" evidence="1">
    <location>
        <begin position="285"/>
        <end position="295"/>
    </location>
</feature>
<feature type="compositionally biased region" description="Polar residues" evidence="1">
    <location>
        <begin position="1319"/>
        <end position="1331"/>
    </location>
</feature>
<feature type="compositionally biased region" description="Low complexity" evidence="1">
    <location>
        <begin position="244"/>
        <end position="253"/>
    </location>
</feature>
<feature type="compositionally biased region" description="Basic and acidic residues" evidence="1">
    <location>
        <begin position="1083"/>
        <end position="1099"/>
    </location>
</feature>
<feature type="compositionally biased region" description="Low complexity" evidence="1">
    <location>
        <begin position="1375"/>
        <end position="1391"/>
    </location>
</feature>
<keyword evidence="4" id="KW-1185">Reference proteome</keyword>
<feature type="compositionally biased region" description="Low complexity" evidence="1">
    <location>
        <begin position="424"/>
        <end position="439"/>
    </location>
</feature>
<dbReference type="GO" id="GO:0007264">
    <property type="term" value="P:small GTPase-mediated signal transduction"/>
    <property type="evidence" value="ECO:0007669"/>
    <property type="project" value="InterPro"/>
</dbReference>
<name>A0A9W8MXD3_9AGAR</name>
<feature type="region of interest" description="Disordered" evidence="1">
    <location>
        <begin position="1"/>
        <end position="70"/>
    </location>
</feature>
<proteinExistence type="predicted"/>
<feature type="compositionally biased region" description="Pro residues" evidence="1">
    <location>
        <begin position="152"/>
        <end position="179"/>
    </location>
</feature>
<feature type="compositionally biased region" description="Basic and acidic residues" evidence="1">
    <location>
        <begin position="215"/>
        <end position="230"/>
    </location>
</feature>
<evidence type="ECO:0000313" key="4">
    <source>
        <dbReference type="Proteomes" id="UP001148786"/>
    </source>
</evidence>
<feature type="compositionally biased region" description="Polar residues" evidence="1">
    <location>
        <begin position="53"/>
        <end position="70"/>
    </location>
</feature>
<feature type="compositionally biased region" description="Low complexity" evidence="1">
    <location>
        <begin position="1056"/>
        <end position="1079"/>
    </location>
</feature>
<dbReference type="PANTHER" id="PTHR12783">
    <property type="entry name" value="RALA BINDING PROTEIN 1 RALBP1"/>
    <property type="match status" value="1"/>
</dbReference>
<feature type="compositionally biased region" description="Low complexity" evidence="1">
    <location>
        <begin position="1242"/>
        <end position="1273"/>
    </location>
</feature>
<dbReference type="CDD" id="cd00159">
    <property type="entry name" value="RhoGAP"/>
    <property type="match status" value="1"/>
</dbReference>
<organism evidence="3 4">
    <name type="scientific">Agrocybe chaxingu</name>
    <dbReference type="NCBI Taxonomy" id="84603"/>
    <lineage>
        <taxon>Eukaryota</taxon>
        <taxon>Fungi</taxon>
        <taxon>Dikarya</taxon>
        <taxon>Basidiomycota</taxon>
        <taxon>Agaricomycotina</taxon>
        <taxon>Agaricomycetes</taxon>
        <taxon>Agaricomycetidae</taxon>
        <taxon>Agaricales</taxon>
        <taxon>Agaricineae</taxon>
        <taxon>Strophariaceae</taxon>
        <taxon>Agrocybe</taxon>
    </lineage>
</organism>
<feature type="compositionally biased region" description="Low complexity" evidence="1">
    <location>
        <begin position="997"/>
        <end position="1014"/>
    </location>
</feature>
<dbReference type="GO" id="GO:0031267">
    <property type="term" value="F:small GTPase binding"/>
    <property type="evidence" value="ECO:0007669"/>
    <property type="project" value="InterPro"/>
</dbReference>
<dbReference type="InterPro" id="IPR008936">
    <property type="entry name" value="Rho_GTPase_activation_prot"/>
</dbReference>
<reference evidence="3" key="1">
    <citation type="submission" date="2022-07" db="EMBL/GenBank/DDBJ databases">
        <title>Genome Sequence of Agrocybe chaxingu.</title>
        <authorList>
            <person name="Buettner E."/>
        </authorList>
    </citation>
    <scope>NUCLEOTIDE SEQUENCE</scope>
    <source>
        <strain evidence="3">MP-N11</strain>
    </source>
</reference>
<dbReference type="InterPro" id="IPR000198">
    <property type="entry name" value="RhoGAP_dom"/>
</dbReference>
<protein>
    <recommendedName>
        <fullName evidence="2">Rho-GAP domain-containing protein</fullName>
    </recommendedName>
</protein>
<dbReference type="SUPFAM" id="SSF48350">
    <property type="entry name" value="GTPase activation domain, GAP"/>
    <property type="match status" value="1"/>
</dbReference>
<comment type="caution">
    <text evidence="3">The sequence shown here is derived from an EMBL/GenBank/DDBJ whole genome shotgun (WGS) entry which is preliminary data.</text>
</comment>